<comment type="caution">
    <text evidence="1">The sequence shown here is derived from an EMBL/GenBank/DDBJ whole genome shotgun (WGS) entry which is preliminary data.</text>
</comment>
<sequence length="608" mass="67568">MYADRIHDNDCDDSFLGHFHHTLASCTELIEAGDFSKSEQMLSELVVFLNSISDSIVNEPENQELENRAFQILTQIHKYLSSSVDQAVIDSLSFELPKAVARFGCASERCLENATCIVDIFTDKCSPRDMLSILCEALGSPGEMFRIPSFFTPLLSGLPKVFVSIRRRHFEQVKAALPVIINALKAISLDIDDEDTDPWDVFHKANCIADSIKAVCSLLEGKDKEKLDALLGLFVLQIMALVSIGMKHRVSQSLPLVLQLSHFLRYCGLSYTGLIIGTDVKKLMDIAMGDDGDDSVGCFSHIWHGASLAVIWGYKSKEVAVAADADLTAVKVELQSSQMKRWQAVGSLKHIFLCIKLPWNFKQDAVNFLLSIMDGNLSQISDDENADCSIYMPTLYASLQALQVVIMHSSNVMLRKNAFAAFKKLLTDVPSSPRLDILRALIKNSDSSSMIAVLLDCIKEELHTENANRNPVANKDLKPESQACQGTCFWSASVLELIELVLRPPEGGPPPLPEFCDAVLAALNLYRFVLITESTGKTNYTGVLSKNNLLRAYNEWLLPLRTLVTGIAVENRKDWDQLSSDILCGLNPVELVLYRCIELVEEHVKIFS</sequence>
<evidence type="ECO:0008006" key="3">
    <source>
        <dbReference type="Google" id="ProtNLM"/>
    </source>
</evidence>
<dbReference type="PANTHER" id="PTHR15430">
    <property type="entry name" value="GLOMULIN"/>
    <property type="match status" value="1"/>
</dbReference>
<dbReference type="InterPro" id="IPR019516">
    <property type="entry name" value="Glomulin/ALF4"/>
</dbReference>
<gene>
    <name evidence="1" type="ORF">ACH5RR_040043</name>
</gene>
<dbReference type="AlphaFoldDB" id="A0ABD2XSC2"/>
<proteinExistence type="predicted"/>
<dbReference type="PANTHER" id="PTHR15430:SF1">
    <property type="entry name" value="GLOMULIN"/>
    <property type="match status" value="1"/>
</dbReference>
<evidence type="ECO:0000313" key="1">
    <source>
        <dbReference type="EMBL" id="KAL3497311.1"/>
    </source>
</evidence>
<dbReference type="PROSITE" id="PS51257">
    <property type="entry name" value="PROKAR_LIPOPROTEIN"/>
    <property type="match status" value="1"/>
</dbReference>
<protein>
    <recommendedName>
        <fullName evidence="3">Aberrant root formation protein 4</fullName>
    </recommendedName>
</protein>
<dbReference type="Proteomes" id="UP001630127">
    <property type="component" value="Unassembled WGS sequence"/>
</dbReference>
<reference evidence="1 2" key="1">
    <citation type="submission" date="2024-11" db="EMBL/GenBank/DDBJ databases">
        <title>A near-complete genome assembly of Cinchona calisaya.</title>
        <authorList>
            <person name="Lian D.C."/>
            <person name="Zhao X.W."/>
            <person name="Wei L."/>
        </authorList>
    </citation>
    <scope>NUCLEOTIDE SEQUENCE [LARGE SCALE GENOMIC DNA]</scope>
    <source>
        <tissue evidence="1">Nenye</tissue>
    </source>
</reference>
<dbReference type="InterPro" id="IPR013877">
    <property type="entry name" value="YAP-bd/ALF4/Glomulin"/>
</dbReference>
<name>A0ABD2XSC2_9GENT</name>
<dbReference type="InterPro" id="IPR016024">
    <property type="entry name" value="ARM-type_fold"/>
</dbReference>
<organism evidence="1 2">
    <name type="scientific">Cinchona calisaya</name>
    <dbReference type="NCBI Taxonomy" id="153742"/>
    <lineage>
        <taxon>Eukaryota</taxon>
        <taxon>Viridiplantae</taxon>
        <taxon>Streptophyta</taxon>
        <taxon>Embryophyta</taxon>
        <taxon>Tracheophyta</taxon>
        <taxon>Spermatophyta</taxon>
        <taxon>Magnoliopsida</taxon>
        <taxon>eudicotyledons</taxon>
        <taxon>Gunneridae</taxon>
        <taxon>Pentapetalae</taxon>
        <taxon>asterids</taxon>
        <taxon>lamiids</taxon>
        <taxon>Gentianales</taxon>
        <taxon>Rubiaceae</taxon>
        <taxon>Cinchonoideae</taxon>
        <taxon>Cinchoneae</taxon>
        <taxon>Cinchona</taxon>
    </lineage>
</organism>
<evidence type="ECO:0000313" key="2">
    <source>
        <dbReference type="Proteomes" id="UP001630127"/>
    </source>
</evidence>
<dbReference type="Pfam" id="PF08568">
    <property type="entry name" value="Kinetochor_Ybp2"/>
    <property type="match status" value="2"/>
</dbReference>
<dbReference type="EMBL" id="JBJUIK010000017">
    <property type="protein sequence ID" value="KAL3497311.1"/>
    <property type="molecule type" value="Genomic_DNA"/>
</dbReference>
<accession>A0ABD2XSC2</accession>
<dbReference type="SUPFAM" id="SSF48371">
    <property type="entry name" value="ARM repeat"/>
    <property type="match status" value="1"/>
</dbReference>
<keyword evidence="2" id="KW-1185">Reference proteome</keyword>